<feature type="region of interest" description="Disordered" evidence="1">
    <location>
        <begin position="1"/>
        <end position="27"/>
    </location>
</feature>
<organism evidence="3 4">
    <name type="scientific">Mycolicibacterium doricum</name>
    <dbReference type="NCBI Taxonomy" id="126673"/>
    <lineage>
        <taxon>Bacteria</taxon>
        <taxon>Bacillati</taxon>
        <taxon>Actinomycetota</taxon>
        <taxon>Actinomycetes</taxon>
        <taxon>Mycobacteriales</taxon>
        <taxon>Mycobacteriaceae</taxon>
        <taxon>Mycolicibacterium</taxon>
    </lineage>
</organism>
<proteinExistence type="predicted"/>
<reference evidence="3 4" key="1">
    <citation type="submission" date="2016-01" db="EMBL/GenBank/DDBJ databases">
        <title>The new phylogeny of the genus Mycobacterium.</title>
        <authorList>
            <person name="Tarcisio F."/>
            <person name="Conor M."/>
            <person name="Antonella G."/>
            <person name="Elisabetta G."/>
            <person name="Giulia F.S."/>
            <person name="Sara T."/>
            <person name="Anna F."/>
            <person name="Clotilde B."/>
            <person name="Roberto B."/>
            <person name="Veronica D.S."/>
            <person name="Fabio R."/>
            <person name="Monica P."/>
            <person name="Olivier J."/>
            <person name="Enrico T."/>
            <person name="Nicola S."/>
        </authorList>
    </citation>
    <scope>NUCLEOTIDE SEQUENCE [LARGE SCALE GENOMIC DNA]</scope>
    <source>
        <strain evidence="3 4">DSM 44339</strain>
    </source>
</reference>
<evidence type="ECO:0000313" key="5">
    <source>
        <dbReference type="Proteomes" id="UP000467201"/>
    </source>
</evidence>
<dbReference type="Proteomes" id="UP000467201">
    <property type="component" value="Chromosome"/>
</dbReference>
<reference evidence="2 5" key="2">
    <citation type="journal article" date="2019" name="Emerg. Microbes Infect.">
        <title>Comprehensive subspecies identification of 175 nontuberculous mycobacteria species based on 7547 genomic profiles.</title>
        <authorList>
            <person name="Matsumoto Y."/>
            <person name="Kinjo T."/>
            <person name="Motooka D."/>
            <person name="Nabeya D."/>
            <person name="Jung N."/>
            <person name="Uechi K."/>
            <person name="Horii T."/>
            <person name="Iida T."/>
            <person name="Fujita J."/>
            <person name="Nakamura S."/>
        </authorList>
    </citation>
    <scope>NUCLEOTIDE SEQUENCE [LARGE SCALE GENOMIC DNA]</scope>
    <source>
        <strain evidence="2 5">JCM 12405</strain>
    </source>
</reference>
<evidence type="ECO:0000256" key="1">
    <source>
        <dbReference type="SAM" id="MobiDB-lite"/>
    </source>
</evidence>
<protein>
    <submittedName>
        <fullName evidence="3">Uncharacterized protein</fullName>
    </submittedName>
</protein>
<evidence type="ECO:0000313" key="3">
    <source>
        <dbReference type="EMBL" id="ORV44131.1"/>
    </source>
</evidence>
<name>A0A1X1THU0_9MYCO</name>
<dbReference type="STRING" id="126673.AWC01_04810"/>
<dbReference type="EMBL" id="LQOS01000015">
    <property type="protein sequence ID" value="ORV44131.1"/>
    <property type="molecule type" value="Genomic_DNA"/>
</dbReference>
<dbReference type="AlphaFoldDB" id="A0A1X1THU0"/>
<accession>A0A1X1THU0</accession>
<evidence type="ECO:0000313" key="2">
    <source>
        <dbReference type="EMBL" id="BBZ09398.1"/>
    </source>
</evidence>
<keyword evidence="4" id="KW-1185">Reference proteome</keyword>
<dbReference type="KEGG" id="mdr:MDOR_35670"/>
<gene>
    <name evidence="3" type="ORF">AWC01_04810</name>
    <name evidence="2" type="ORF">MDOR_35670</name>
</gene>
<sequence length="72" mass="7786">MARMTQPIPGPDAAKRPGRLPRDDGLPQFRGFARFGVVDPDDGLVAGLQERRLPQFGVASQFGVARRADPGQ</sequence>
<dbReference type="EMBL" id="AP022605">
    <property type="protein sequence ID" value="BBZ09398.1"/>
    <property type="molecule type" value="Genomic_DNA"/>
</dbReference>
<reference evidence="2" key="3">
    <citation type="submission" date="2020-02" db="EMBL/GenBank/DDBJ databases">
        <authorList>
            <person name="Matsumoto Y."/>
            <person name="Motooka D."/>
            <person name="Nakamura S."/>
        </authorList>
    </citation>
    <scope>NUCLEOTIDE SEQUENCE</scope>
    <source>
        <strain evidence="2">JCM 12405</strain>
    </source>
</reference>
<evidence type="ECO:0000313" key="4">
    <source>
        <dbReference type="Proteomes" id="UP000193564"/>
    </source>
</evidence>
<dbReference type="Proteomes" id="UP000193564">
    <property type="component" value="Unassembled WGS sequence"/>
</dbReference>